<evidence type="ECO:0000256" key="3">
    <source>
        <dbReference type="PROSITE-ProRule" id="PRU01091"/>
    </source>
</evidence>
<dbReference type="Pfam" id="PF17680">
    <property type="entry name" value="FlgO"/>
    <property type="match status" value="1"/>
</dbReference>
<dbReference type="SMART" id="SM00862">
    <property type="entry name" value="Trans_reg_C"/>
    <property type="match status" value="1"/>
</dbReference>
<sequence>MKESDKEFVLDEWFIYPEKSTIKRNDELIHLEPKIMEVLVYLIQNANRVVSREELTEKVWQSKFASDEVITRAISVLRKKLDDTGKVHRFIKTIPKHGYVLEYSNHIEAHVLPPFEIESEPNGIAPTINKLINPMWALIIAVAAIVMLVTVLAVNLFDNRAHQESDKIYIKVDDFEALDNLSSSEMVARVLSEQLITTLSNSEFAKISMQTESIVEIVNEVDFIINGGVKELEHEYHVNLHFVDGNSGDVLWSQSFAGDKKMWHQLVNNISKTIDYFISVAYKDNLNLKKLSLRNLQAAILIHQARELRFTEEKDSLDLSINILQNAHVSYPNEKQIMMELALAYFKNKDGYSSVEHLQLVKQLLERAEQAKYKKGIYWLVKALYQKINKEINIKQAIVLIEKNRLSEPKNIELLAILASFYQANGQYAEAMTLFSNVLAQEPNFSFALSHRAKIVSAKNKQTPKLMTN</sequence>
<dbReference type="InterPro" id="IPR019734">
    <property type="entry name" value="TPR_rpt"/>
</dbReference>
<evidence type="ECO:0000313" key="6">
    <source>
        <dbReference type="EMBL" id="WNC70210.1"/>
    </source>
</evidence>
<keyword evidence="4" id="KW-0472">Membrane</keyword>
<evidence type="ECO:0000256" key="4">
    <source>
        <dbReference type="SAM" id="Phobius"/>
    </source>
</evidence>
<evidence type="ECO:0000313" key="7">
    <source>
        <dbReference type="Proteomes" id="UP001248581"/>
    </source>
</evidence>
<dbReference type="PROSITE" id="PS50005">
    <property type="entry name" value="TPR"/>
    <property type="match status" value="1"/>
</dbReference>
<dbReference type="SUPFAM" id="SSF46894">
    <property type="entry name" value="C-terminal effector domain of the bipartite response regulators"/>
    <property type="match status" value="1"/>
</dbReference>
<feature type="repeat" description="TPR" evidence="2">
    <location>
        <begin position="412"/>
        <end position="445"/>
    </location>
</feature>
<dbReference type="InterPro" id="IPR001867">
    <property type="entry name" value="OmpR/PhoB-type_DNA-bd"/>
</dbReference>
<dbReference type="InterPro" id="IPR041215">
    <property type="entry name" value="FlgO_dom"/>
</dbReference>
<evidence type="ECO:0000256" key="1">
    <source>
        <dbReference type="ARBA" id="ARBA00023125"/>
    </source>
</evidence>
<dbReference type="InterPro" id="IPR036388">
    <property type="entry name" value="WH-like_DNA-bd_sf"/>
</dbReference>
<dbReference type="InterPro" id="IPR011990">
    <property type="entry name" value="TPR-like_helical_dom_sf"/>
</dbReference>
<evidence type="ECO:0000259" key="5">
    <source>
        <dbReference type="PROSITE" id="PS51755"/>
    </source>
</evidence>
<protein>
    <submittedName>
        <fullName evidence="6">FlgO family outer membrane protein</fullName>
    </submittedName>
</protein>
<evidence type="ECO:0000256" key="2">
    <source>
        <dbReference type="PROSITE-ProRule" id="PRU00339"/>
    </source>
</evidence>
<feature type="transmembrane region" description="Helical" evidence="4">
    <location>
        <begin position="135"/>
        <end position="157"/>
    </location>
</feature>
<dbReference type="SUPFAM" id="SSF48452">
    <property type="entry name" value="TPR-like"/>
    <property type="match status" value="1"/>
</dbReference>
<dbReference type="Pfam" id="PF00486">
    <property type="entry name" value="Trans_reg_C"/>
    <property type="match status" value="1"/>
</dbReference>
<keyword evidence="2" id="KW-0802">TPR repeat</keyword>
<dbReference type="PROSITE" id="PS51755">
    <property type="entry name" value="OMPR_PHOB"/>
    <property type="match status" value="1"/>
</dbReference>
<name>A0ABY9TNC0_9GAMM</name>
<reference evidence="7" key="1">
    <citation type="submission" date="2023-09" db="EMBL/GenBank/DDBJ databases">
        <authorList>
            <person name="Li S."/>
            <person name="Li X."/>
            <person name="Zhang C."/>
            <person name="Zhao Z."/>
        </authorList>
    </citation>
    <scope>NUCLEOTIDE SEQUENCE [LARGE SCALE GENOMIC DNA]</scope>
    <source>
        <strain evidence="7">SQ345</strain>
    </source>
</reference>
<dbReference type="Proteomes" id="UP001248581">
    <property type="component" value="Chromosome"/>
</dbReference>
<gene>
    <name evidence="6" type="ORF">RI845_08725</name>
</gene>
<keyword evidence="1 3" id="KW-0238">DNA-binding</keyword>
<proteinExistence type="predicted"/>
<accession>A0ABY9TNC0</accession>
<dbReference type="CDD" id="cd00383">
    <property type="entry name" value="trans_reg_C"/>
    <property type="match status" value="1"/>
</dbReference>
<feature type="domain" description="OmpR/PhoB-type" evidence="5">
    <location>
        <begin position="5"/>
        <end position="103"/>
    </location>
</feature>
<dbReference type="RefSeq" id="WP_348389351.1">
    <property type="nucleotide sequence ID" value="NZ_CP134146.1"/>
</dbReference>
<organism evidence="6 7">
    <name type="scientific">Thalassotalea nanhaiensis</name>
    <dbReference type="NCBI Taxonomy" id="3065648"/>
    <lineage>
        <taxon>Bacteria</taxon>
        <taxon>Pseudomonadati</taxon>
        <taxon>Pseudomonadota</taxon>
        <taxon>Gammaproteobacteria</taxon>
        <taxon>Alteromonadales</taxon>
        <taxon>Colwelliaceae</taxon>
        <taxon>Thalassotalea</taxon>
    </lineage>
</organism>
<keyword evidence="4" id="KW-1133">Transmembrane helix</keyword>
<dbReference type="Gene3D" id="1.25.40.10">
    <property type="entry name" value="Tetratricopeptide repeat domain"/>
    <property type="match status" value="1"/>
</dbReference>
<dbReference type="InterPro" id="IPR016032">
    <property type="entry name" value="Sig_transdc_resp-reg_C-effctor"/>
</dbReference>
<keyword evidence="7" id="KW-1185">Reference proteome</keyword>
<keyword evidence="4" id="KW-0812">Transmembrane</keyword>
<dbReference type="EMBL" id="CP134146">
    <property type="protein sequence ID" value="WNC70210.1"/>
    <property type="molecule type" value="Genomic_DNA"/>
</dbReference>
<dbReference type="Gene3D" id="1.10.10.10">
    <property type="entry name" value="Winged helix-like DNA-binding domain superfamily/Winged helix DNA-binding domain"/>
    <property type="match status" value="1"/>
</dbReference>
<feature type="DNA-binding region" description="OmpR/PhoB-type" evidence="3">
    <location>
        <begin position="5"/>
        <end position="103"/>
    </location>
</feature>